<organism evidence="4 5">
    <name type="scientific">Pristionchus pacificus</name>
    <name type="common">Parasitic nematode worm</name>
    <dbReference type="NCBI Taxonomy" id="54126"/>
    <lineage>
        <taxon>Eukaryota</taxon>
        <taxon>Metazoa</taxon>
        <taxon>Ecdysozoa</taxon>
        <taxon>Nematoda</taxon>
        <taxon>Chromadorea</taxon>
        <taxon>Rhabditida</taxon>
        <taxon>Rhabditina</taxon>
        <taxon>Diplogasteromorpha</taxon>
        <taxon>Diplogasteroidea</taxon>
        <taxon>Neodiplogasteridae</taxon>
        <taxon>Pristionchus</taxon>
    </lineage>
</organism>
<evidence type="ECO:0000313" key="5">
    <source>
        <dbReference type="Proteomes" id="UP000005239"/>
    </source>
</evidence>
<dbReference type="InterPro" id="IPR012674">
    <property type="entry name" value="Calycin"/>
</dbReference>
<reference evidence="5" key="1">
    <citation type="journal article" date="2008" name="Nat. Genet.">
        <title>The Pristionchus pacificus genome provides a unique perspective on nematode lifestyle and parasitism.</title>
        <authorList>
            <person name="Dieterich C."/>
            <person name="Clifton S.W."/>
            <person name="Schuster L.N."/>
            <person name="Chinwalla A."/>
            <person name="Delehaunty K."/>
            <person name="Dinkelacker I."/>
            <person name="Fulton L."/>
            <person name="Fulton R."/>
            <person name="Godfrey J."/>
            <person name="Minx P."/>
            <person name="Mitreva M."/>
            <person name="Roeseler W."/>
            <person name="Tian H."/>
            <person name="Witte H."/>
            <person name="Yang S.P."/>
            <person name="Wilson R.K."/>
            <person name="Sommer R.J."/>
        </authorList>
    </citation>
    <scope>NUCLEOTIDE SEQUENCE [LARGE SCALE GENOMIC DNA]</scope>
    <source>
        <strain evidence="5">PS312</strain>
    </source>
</reference>
<keyword evidence="5" id="KW-1185">Reference proteome</keyword>
<keyword evidence="2" id="KW-0813">Transport</keyword>
<dbReference type="EnsemblMetazoa" id="PPA25214.1">
    <property type="protein sequence ID" value="PPA25214.1"/>
    <property type="gene ID" value="WBGene00114768"/>
</dbReference>
<comment type="similarity">
    <text evidence="1">Belongs to the calycin superfamily. Fatty-acid binding protein (FABP) family.</text>
</comment>
<sequence>MFTVADPVGIVPRERLVGPRAIRKKMGSFFGSPSAPRAFRQGLAGVNWILRRLISLMYTDVIFTKAGEDSFDYDFLTTIKDVHIKNITFGREFMVESMNKGLENVWVNVTFTLQGGRLYVHQEPIEAKVTNHEMEGIFSYKVRGDTLVQVCADQPFRNTLVIQATQAEGVVMKRYFKRQ</sequence>
<dbReference type="InterPro" id="IPR040094">
    <property type="entry name" value="Lbp1-4"/>
</dbReference>
<gene>
    <name evidence="4" type="primary">WBGene00114768</name>
</gene>
<dbReference type="AlphaFoldDB" id="A0A2A6B3C5"/>
<accession>A0A2A6B3C5</accession>
<proteinExistence type="inferred from homology"/>
<evidence type="ECO:0000256" key="2">
    <source>
        <dbReference type="ARBA" id="ARBA00022448"/>
    </source>
</evidence>
<keyword evidence="3" id="KW-0446">Lipid-binding</keyword>
<dbReference type="Gene3D" id="2.40.128.20">
    <property type="match status" value="1"/>
</dbReference>
<evidence type="ECO:0000256" key="1">
    <source>
        <dbReference type="ARBA" id="ARBA00008390"/>
    </source>
</evidence>
<evidence type="ECO:0000313" key="4">
    <source>
        <dbReference type="EnsemblMetazoa" id="PPA25214.1"/>
    </source>
</evidence>
<evidence type="ECO:0000256" key="3">
    <source>
        <dbReference type="ARBA" id="ARBA00023121"/>
    </source>
</evidence>
<dbReference type="PANTHER" id="PTHR22725">
    <property type="entry name" value="FATTY ACID-BINDING PROTEIN HOMOLOG 1-RELATED-RELATED"/>
    <property type="match status" value="1"/>
</dbReference>
<dbReference type="GO" id="GO:0008289">
    <property type="term" value="F:lipid binding"/>
    <property type="evidence" value="ECO:0007669"/>
    <property type="project" value="UniProtKB-KW"/>
</dbReference>
<dbReference type="Proteomes" id="UP000005239">
    <property type="component" value="Unassembled WGS sequence"/>
</dbReference>
<name>A0A2A6B3C5_PRIPA</name>
<dbReference type="SUPFAM" id="SSF50814">
    <property type="entry name" value="Lipocalins"/>
    <property type="match status" value="1"/>
</dbReference>
<dbReference type="OrthoDB" id="412780at2759"/>
<protein>
    <submittedName>
        <fullName evidence="4">Uncharacterized protein</fullName>
    </submittedName>
</protein>
<accession>A0A8R1YI10</accession>
<reference evidence="4" key="2">
    <citation type="submission" date="2022-06" db="UniProtKB">
        <authorList>
            <consortium name="EnsemblMetazoa"/>
        </authorList>
    </citation>
    <scope>IDENTIFICATION</scope>
    <source>
        <strain evidence="4">PS312</strain>
    </source>
</reference>
<dbReference type="PANTHER" id="PTHR22725:SF2">
    <property type="entry name" value="FATTY ACID-BINDING PROTEIN HOMOLOG 1-RELATED"/>
    <property type="match status" value="1"/>
</dbReference>